<dbReference type="Gene3D" id="2.60.120.620">
    <property type="entry name" value="q2cbj1_9rhob like domain"/>
    <property type="match status" value="1"/>
</dbReference>
<evidence type="ECO:0000313" key="2">
    <source>
        <dbReference type="Proteomes" id="UP000048926"/>
    </source>
</evidence>
<dbReference type="AlphaFoldDB" id="A0A0M6Y658"/>
<dbReference type="PANTHER" id="PTHR21308:SF8">
    <property type="entry name" value="PHYTANOYL-COA DIOXYGENASE FAMILY PROTEIN (AFU_ORTHOLOGUE AFUA_2G09620)"/>
    <property type="match status" value="1"/>
</dbReference>
<dbReference type="Proteomes" id="UP000048926">
    <property type="component" value="Unassembled WGS sequence"/>
</dbReference>
<dbReference type="Pfam" id="PF05721">
    <property type="entry name" value="PhyH"/>
    <property type="match status" value="1"/>
</dbReference>
<gene>
    <name evidence="1" type="ORF">LAL4801_04040</name>
</gene>
<organism evidence="1 2">
    <name type="scientific">Roseibium aggregatum</name>
    <dbReference type="NCBI Taxonomy" id="187304"/>
    <lineage>
        <taxon>Bacteria</taxon>
        <taxon>Pseudomonadati</taxon>
        <taxon>Pseudomonadota</taxon>
        <taxon>Alphaproteobacteria</taxon>
        <taxon>Hyphomicrobiales</taxon>
        <taxon>Stappiaceae</taxon>
        <taxon>Roseibium</taxon>
    </lineage>
</organism>
<proteinExistence type="predicted"/>
<accession>A0A0M6Y658</accession>
<dbReference type="STRING" id="187304.B0E33_03140"/>
<sequence length="415" mass="45711">MENADPIKTDPDSIAANKTWEGIMDKRVDHLAYFNATSCDVEDFRQLVSQKLDDGIVPHAYKVVAGIPVYRVADLETVLAGSESRSRLMAEWAQVMRLHSGVLVLEEAYKDVTPIDRATQVYNRIIAEEKAASGGGADHFAAAGANDRIWNSLQKLCLEAPDVFADYFANPAIDAVCEAWLGPNYQMTAQVNLVRPGGKAQQAHRDYHLGFQSAEDCARYPAHVHDLSQVMTLQGAVAHTDMPIESGPTKLLPFSQLYRPGYAAYRLEAFKEFFDQNYVQMPLRKGDAVFFNPALFHAAGDNSSVDIQRMANLLQVSSAFGRAMESVDRDAMCRALYPVLLAQTGQETMSGTRLEAAVSACAEGYSFPTNLDRDPPVGGLAPETQKQLFLRALQDRMPAADFEAALLARAERRQA</sequence>
<dbReference type="EMBL" id="CXST01000002">
    <property type="protein sequence ID" value="CTQ45586.1"/>
    <property type="molecule type" value="Genomic_DNA"/>
</dbReference>
<name>A0A0M6Y658_9HYPH</name>
<dbReference type="SUPFAM" id="SSF51197">
    <property type="entry name" value="Clavaminate synthase-like"/>
    <property type="match status" value="1"/>
</dbReference>
<dbReference type="PANTHER" id="PTHR21308">
    <property type="entry name" value="PHYTANOYL-COA ALPHA-HYDROXYLASE"/>
    <property type="match status" value="1"/>
</dbReference>
<evidence type="ECO:0000313" key="1">
    <source>
        <dbReference type="EMBL" id="CTQ45586.1"/>
    </source>
</evidence>
<keyword evidence="1" id="KW-0223">Dioxygenase</keyword>
<reference evidence="2" key="1">
    <citation type="submission" date="2015-07" db="EMBL/GenBank/DDBJ databases">
        <authorList>
            <person name="Rodrigo-Torres Lidia"/>
            <person name="Arahal R.David."/>
        </authorList>
    </citation>
    <scope>NUCLEOTIDE SEQUENCE [LARGE SCALE GENOMIC DNA]</scope>
    <source>
        <strain evidence="2">CECT 4801</strain>
    </source>
</reference>
<dbReference type="InterPro" id="IPR047128">
    <property type="entry name" value="PhyH"/>
</dbReference>
<dbReference type="InterPro" id="IPR008775">
    <property type="entry name" value="Phytyl_CoA_dOase-like"/>
</dbReference>
<protein>
    <submittedName>
        <fullName evidence="1">Phytanoyl-CoA dioxygenase (PhyH)</fullName>
    </submittedName>
</protein>
<keyword evidence="1" id="KW-0560">Oxidoreductase</keyword>
<keyword evidence="2" id="KW-1185">Reference proteome</keyword>
<dbReference type="GO" id="GO:0048244">
    <property type="term" value="F:phytanoyl-CoA dioxygenase activity"/>
    <property type="evidence" value="ECO:0007669"/>
    <property type="project" value="InterPro"/>
</dbReference>
<dbReference type="GO" id="GO:0001561">
    <property type="term" value="P:fatty acid alpha-oxidation"/>
    <property type="evidence" value="ECO:0007669"/>
    <property type="project" value="InterPro"/>
</dbReference>